<name>A0A2W1MY61_9FLAO</name>
<dbReference type="GO" id="GO:0016829">
    <property type="term" value="F:lyase activity"/>
    <property type="evidence" value="ECO:0007669"/>
    <property type="project" value="UniProtKB-KW"/>
</dbReference>
<keyword evidence="1" id="KW-0663">Pyridoxal phosphate</keyword>
<comment type="caution">
    <text evidence="3">The sequence shown here is derived from an EMBL/GenBank/DDBJ whole genome shotgun (WGS) entry which is preliminary data.</text>
</comment>
<dbReference type="InterPro" id="IPR015421">
    <property type="entry name" value="PyrdxlP-dep_Trfase_major"/>
</dbReference>
<dbReference type="OrthoDB" id="9804366at2"/>
<proteinExistence type="predicted"/>
<keyword evidence="4" id="KW-1185">Reference proteome</keyword>
<evidence type="ECO:0000259" key="2">
    <source>
        <dbReference type="Pfam" id="PF00266"/>
    </source>
</evidence>
<dbReference type="Proteomes" id="UP000249248">
    <property type="component" value="Unassembled WGS sequence"/>
</dbReference>
<accession>A0A2W1MY61</accession>
<dbReference type="Pfam" id="PF00266">
    <property type="entry name" value="Aminotran_5"/>
    <property type="match status" value="1"/>
</dbReference>
<organism evidence="3 4">
    <name type="scientific">Putridiphycobacter roseus</name>
    <dbReference type="NCBI Taxonomy" id="2219161"/>
    <lineage>
        <taxon>Bacteria</taxon>
        <taxon>Pseudomonadati</taxon>
        <taxon>Bacteroidota</taxon>
        <taxon>Flavobacteriia</taxon>
        <taxon>Flavobacteriales</taxon>
        <taxon>Crocinitomicaceae</taxon>
        <taxon>Putridiphycobacter</taxon>
    </lineage>
</organism>
<dbReference type="PANTHER" id="PTHR43686">
    <property type="entry name" value="SULFURTRANSFERASE-RELATED"/>
    <property type="match status" value="1"/>
</dbReference>
<keyword evidence="3" id="KW-0456">Lyase</keyword>
<sequence length="501" mass="56451">MLEEYFAKFRSQIIGIDQTIETPYGIKKIVYADWTASGRTYRPIEEKIQKEILPLVANTHTETTATGKAMTNAYRIARQIIKDHVHATDQDALVFAGTGMTGAVNKFQRILGLKYPENPNQFMKGCTDLEIDDPNLPIVFVTHMEHHSNHTSWLETKAIVEVISQDENGNVDLEDLKERLKTHAFRKTKIASVIACSNVSGAKNNYYQIAEIMHLNQGLCFVDFACSGPYEAIDMHPANPLQKLDAIFLSPHKFLGGPGTTGIVIFCKSLYNNKIPDHPGGGTVTYTNPWGERHYIHDIETREDGGTPGFIQAIKTAMAIRLKEEMGTDKILAREHEIIDLIYAGFNKIPQIKLLDSNQKVRLGVFSFTVTAIHYNLMVRLLNDRFGIQTRGGCACAGTYGHNLLAIDSIRSQKIFEEISNGNNTDKPGWIRLSIHPTTSNEEVSFMIHALADIINNIETYKKDYQYDNSSNDFEYIGENNFQEIEPVNWFDCVKPVLSKV</sequence>
<dbReference type="EMBL" id="QKSB01000006">
    <property type="protein sequence ID" value="PZE16777.1"/>
    <property type="molecule type" value="Genomic_DNA"/>
</dbReference>
<dbReference type="RefSeq" id="WP_111063386.1">
    <property type="nucleotide sequence ID" value="NZ_JBHUCU010000007.1"/>
</dbReference>
<evidence type="ECO:0000313" key="3">
    <source>
        <dbReference type="EMBL" id="PZE16777.1"/>
    </source>
</evidence>
<feature type="domain" description="Aminotransferase class V" evidence="2">
    <location>
        <begin position="140"/>
        <end position="445"/>
    </location>
</feature>
<gene>
    <name evidence="3" type="ORF">DNU06_10985</name>
</gene>
<dbReference type="Gene3D" id="3.40.640.10">
    <property type="entry name" value="Type I PLP-dependent aspartate aminotransferase-like (Major domain)"/>
    <property type="match status" value="1"/>
</dbReference>
<protein>
    <submittedName>
        <fullName evidence="3">Selenocysteine lyase</fullName>
    </submittedName>
</protein>
<dbReference type="Gene3D" id="3.90.1150.10">
    <property type="entry name" value="Aspartate Aminotransferase, domain 1"/>
    <property type="match status" value="1"/>
</dbReference>
<reference evidence="3 4" key="1">
    <citation type="submission" date="2018-06" db="EMBL/GenBank/DDBJ databases">
        <title>The draft genome sequence of Crocinitomix sp. SM1701.</title>
        <authorList>
            <person name="Zhang X."/>
        </authorList>
    </citation>
    <scope>NUCLEOTIDE SEQUENCE [LARGE SCALE GENOMIC DNA]</scope>
    <source>
        <strain evidence="3 4">SM1701</strain>
    </source>
</reference>
<dbReference type="AlphaFoldDB" id="A0A2W1MY61"/>
<dbReference type="InterPro" id="IPR000192">
    <property type="entry name" value="Aminotrans_V_dom"/>
</dbReference>
<dbReference type="PANTHER" id="PTHR43686:SF1">
    <property type="entry name" value="AMINOTRAN_5 DOMAIN-CONTAINING PROTEIN"/>
    <property type="match status" value="1"/>
</dbReference>
<dbReference type="SUPFAM" id="SSF53383">
    <property type="entry name" value="PLP-dependent transferases"/>
    <property type="match status" value="1"/>
</dbReference>
<evidence type="ECO:0000313" key="4">
    <source>
        <dbReference type="Proteomes" id="UP000249248"/>
    </source>
</evidence>
<evidence type="ECO:0000256" key="1">
    <source>
        <dbReference type="ARBA" id="ARBA00022898"/>
    </source>
</evidence>
<dbReference type="InterPro" id="IPR015422">
    <property type="entry name" value="PyrdxlP-dep_Trfase_small"/>
</dbReference>
<dbReference type="InterPro" id="IPR015424">
    <property type="entry name" value="PyrdxlP-dep_Trfase"/>
</dbReference>